<feature type="chain" id="PRO_5032853597" evidence="2">
    <location>
        <begin position="25"/>
        <end position="251"/>
    </location>
</feature>
<evidence type="ECO:0000256" key="2">
    <source>
        <dbReference type="SAM" id="SignalP"/>
    </source>
</evidence>
<dbReference type="OrthoDB" id="10602707at2759"/>
<dbReference type="AlphaFoldDB" id="A0A813AIT5"/>
<accession>A0A813AIT5</accession>
<comment type="caution">
    <text evidence="3">The sequence shown here is derived from an EMBL/GenBank/DDBJ whole genome shotgun (WGS) entry which is preliminary data.</text>
</comment>
<keyword evidence="4" id="KW-1185">Reference proteome</keyword>
<feature type="region of interest" description="Disordered" evidence="1">
    <location>
        <begin position="27"/>
        <end position="95"/>
    </location>
</feature>
<organism evidence="3 4">
    <name type="scientific">Symbiodinium necroappetens</name>
    <dbReference type="NCBI Taxonomy" id="1628268"/>
    <lineage>
        <taxon>Eukaryota</taxon>
        <taxon>Sar</taxon>
        <taxon>Alveolata</taxon>
        <taxon>Dinophyceae</taxon>
        <taxon>Suessiales</taxon>
        <taxon>Symbiodiniaceae</taxon>
        <taxon>Symbiodinium</taxon>
    </lineage>
</organism>
<reference evidence="3" key="1">
    <citation type="submission" date="2021-02" db="EMBL/GenBank/DDBJ databases">
        <authorList>
            <person name="Dougan E. K."/>
            <person name="Rhodes N."/>
            <person name="Thang M."/>
            <person name="Chan C."/>
        </authorList>
    </citation>
    <scope>NUCLEOTIDE SEQUENCE</scope>
</reference>
<sequence length="251" mass="27517">MKASQKCWTLLFLLLMGGFVFAEAGRGGHRGERPGPNRQGSHRDRFPTHRDREYAYNSRSRRGDSRGRRRRKASKSRSSSAGKRTAKDEKPSPGYLEYKQAKIEAASQHERRLQAQAIAAVLDERELQRQAAAAASMAAHPQMPPLPGNQARSPGEALWNHAPQMPPPQEQIQAVSAGAVRLLQAELHHKVDLGTDPLTVEALAEKLSQCKGLGKQMDAVISRYSKDGKAPPARVAAKAKVLASLASTFNF</sequence>
<gene>
    <name evidence="3" type="ORF">SNEC2469_LOCUS27783</name>
</gene>
<name>A0A813AIT5_9DINO</name>
<feature type="region of interest" description="Disordered" evidence="1">
    <location>
        <begin position="132"/>
        <end position="153"/>
    </location>
</feature>
<evidence type="ECO:0000256" key="1">
    <source>
        <dbReference type="SAM" id="MobiDB-lite"/>
    </source>
</evidence>
<proteinExistence type="predicted"/>
<dbReference type="EMBL" id="CAJNJA010059153">
    <property type="protein sequence ID" value="CAE7866689.1"/>
    <property type="molecule type" value="Genomic_DNA"/>
</dbReference>
<feature type="signal peptide" evidence="2">
    <location>
        <begin position="1"/>
        <end position="24"/>
    </location>
</feature>
<feature type="compositionally biased region" description="Basic and acidic residues" evidence="1">
    <location>
        <begin position="29"/>
        <end position="54"/>
    </location>
</feature>
<evidence type="ECO:0000313" key="3">
    <source>
        <dbReference type="EMBL" id="CAE7866689.1"/>
    </source>
</evidence>
<evidence type="ECO:0000313" key="4">
    <source>
        <dbReference type="Proteomes" id="UP000601435"/>
    </source>
</evidence>
<protein>
    <submittedName>
        <fullName evidence="3">Uncharacterized protein</fullName>
    </submittedName>
</protein>
<dbReference type="Proteomes" id="UP000601435">
    <property type="component" value="Unassembled WGS sequence"/>
</dbReference>
<keyword evidence="2" id="KW-0732">Signal</keyword>